<dbReference type="Proteomes" id="UP000266118">
    <property type="component" value="Chromosome"/>
</dbReference>
<protein>
    <recommendedName>
        <fullName evidence="3">FAS1 domain-containing protein</fullName>
    </recommendedName>
</protein>
<dbReference type="InterPro" id="IPR036378">
    <property type="entry name" value="FAS1_dom_sf"/>
</dbReference>
<reference evidence="1 2" key="1">
    <citation type="submission" date="2018-09" db="EMBL/GenBank/DDBJ databases">
        <title>Arachidicoccus sp. nov., a bacterium isolated from soil.</title>
        <authorList>
            <person name="Weon H.-Y."/>
            <person name="Kwon S.-W."/>
            <person name="Lee S.A."/>
        </authorList>
    </citation>
    <scope>NUCLEOTIDE SEQUENCE [LARGE SCALE GENOMIC DNA]</scope>
    <source>
        <strain evidence="1 2">KIS59-12</strain>
    </source>
</reference>
<dbReference type="SUPFAM" id="SSF82153">
    <property type="entry name" value="FAS1 domain"/>
    <property type="match status" value="1"/>
</dbReference>
<dbReference type="RefSeq" id="WP_119989344.1">
    <property type="nucleotide sequence ID" value="NZ_CP032489.1"/>
</dbReference>
<dbReference type="EMBL" id="CP032489">
    <property type="protein sequence ID" value="AYD48518.1"/>
    <property type="molecule type" value="Genomic_DNA"/>
</dbReference>
<sequence length="244" mass="27162">MKSKNIMQQIKFKPKVKSLISIVTFGVVILWAILANAGCKKTESPYYKYQNNTTNFNGSIYEFLQAQNGVFDSLLKVIDSVPGLKDSLSTETGLTFFAAPNNCFANALQNLNLNLAAYNLPPKYLSDIDTTPDMDTLVSRYLFNGLYPTDSLIKYGDAGVIVPSFRYAYGMNLAYQRNTATGFQNGGPQFINFTDLHNSLSASFWVTVPTISVNIKANNGIIHILTDTHSFGFNDFINRFSQVH</sequence>
<dbReference type="OrthoDB" id="654858at2"/>
<evidence type="ECO:0000313" key="1">
    <source>
        <dbReference type="EMBL" id="AYD48518.1"/>
    </source>
</evidence>
<gene>
    <name evidence="1" type="ORF">D6B99_13445</name>
</gene>
<proteinExistence type="predicted"/>
<dbReference type="AlphaFoldDB" id="A0A386HRD1"/>
<name>A0A386HRD1_9BACT</name>
<accession>A0A386HRD1</accession>
<organism evidence="1 2">
    <name type="scientific">Arachidicoccus soli</name>
    <dbReference type="NCBI Taxonomy" id="2341117"/>
    <lineage>
        <taxon>Bacteria</taxon>
        <taxon>Pseudomonadati</taxon>
        <taxon>Bacteroidota</taxon>
        <taxon>Chitinophagia</taxon>
        <taxon>Chitinophagales</taxon>
        <taxon>Chitinophagaceae</taxon>
        <taxon>Arachidicoccus</taxon>
    </lineage>
</organism>
<dbReference type="Gene3D" id="2.30.180.10">
    <property type="entry name" value="FAS1 domain"/>
    <property type="match status" value="1"/>
</dbReference>
<dbReference type="KEGG" id="ark:D6B99_13445"/>
<evidence type="ECO:0000313" key="2">
    <source>
        <dbReference type="Proteomes" id="UP000266118"/>
    </source>
</evidence>
<evidence type="ECO:0008006" key="3">
    <source>
        <dbReference type="Google" id="ProtNLM"/>
    </source>
</evidence>
<keyword evidence="2" id="KW-1185">Reference proteome</keyword>